<dbReference type="KEGG" id="sast:CD934_15955"/>
<feature type="transmembrane region" description="Helical" evidence="1">
    <location>
        <begin position="104"/>
        <end position="126"/>
    </location>
</feature>
<keyword evidence="3" id="KW-1185">Reference proteome</keyword>
<evidence type="ECO:0008006" key="4">
    <source>
        <dbReference type="Google" id="ProtNLM"/>
    </source>
</evidence>
<organism evidence="2 3">
    <name type="scientific">Streptomyces calvus</name>
    <dbReference type="NCBI Taxonomy" id="67282"/>
    <lineage>
        <taxon>Bacteria</taxon>
        <taxon>Bacillati</taxon>
        <taxon>Actinomycetota</taxon>
        <taxon>Actinomycetes</taxon>
        <taxon>Kitasatosporales</taxon>
        <taxon>Streptomycetaceae</taxon>
        <taxon>Streptomyces</taxon>
    </lineage>
</organism>
<feature type="transmembrane region" description="Helical" evidence="1">
    <location>
        <begin position="70"/>
        <end position="98"/>
    </location>
</feature>
<feature type="transmembrane region" description="Helical" evidence="1">
    <location>
        <begin position="36"/>
        <end position="58"/>
    </location>
</feature>
<keyword evidence="1" id="KW-0472">Membrane</keyword>
<sequence>MPSGSGSGAATSRWARRRRGGYRAFYGESVRPVPRWALLSSVCAPVLLIAGWTVAALLEGPAYDPVTQTISVLAAYGAAGFWVMTGALLALGVCHVLTAWGLRAAAFAGRVALGGGGVVAWVVALLPPPSSGGSLRHGSVAVVGFVLLAVWPVLAAHRSGAAPWGLRPVPSLAATVVMGVGAAWFLIEMQRQGAPGVAERLVTTLQSLWPFVVVVSCVRHAGPEEGGGGAGAGC</sequence>
<feature type="transmembrane region" description="Helical" evidence="1">
    <location>
        <begin position="138"/>
        <end position="157"/>
    </location>
</feature>
<dbReference type="InterPro" id="IPR009339">
    <property type="entry name" value="DUF998"/>
</dbReference>
<proteinExistence type="predicted"/>
<dbReference type="Pfam" id="PF06197">
    <property type="entry name" value="DUF998"/>
    <property type="match status" value="1"/>
</dbReference>
<gene>
    <name evidence="2" type="ORF">CD934_15955</name>
</gene>
<protein>
    <recommendedName>
        <fullName evidence="4">DUF998 domain-containing protein</fullName>
    </recommendedName>
</protein>
<accession>A0A514JRS2</accession>
<evidence type="ECO:0000313" key="2">
    <source>
        <dbReference type="EMBL" id="QDI70030.1"/>
    </source>
</evidence>
<dbReference type="AlphaFoldDB" id="A0A514JRS2"/>
<evidence type="ECO:0000313" key="3">
    <source>
        <dbReference type="Proteomes" id="UP000316215"/>
    </source>
</evidence>
<feature type="transmembrane region" description="Helical" evidence="1">
    <location>
        <begin position="169"/>
        <end position="187"/>
    </location>
</feature>
<evidence type="ECO:0000256" key="1">
    <source>
        <dbReference type="SAM" id="Phobius"/>
    </source>
</evidence>
<dbReference type="Proteomes" id="UP000316215">
    <property type="component" value="Chromosome"/>
</dbReference>
<dbReference type="EMBL" id="CP022310">
    <property type="protein sequence ID" value="QDI70030.1"/>
    <property type="molecule type" value="Genomic_DNA"/>
</dbReference>
<name>A0A514JRS2_9ACTN</name>
<keyword evidence="1" id="KW-1133">Transmembrane helix</keyword>
<keyword evidence="1" id="KW-0812">Transmembrane</keyword>
<reference evidence="2 3" key="1">
    <citation type="submission" date="2017-07" db="EMBL/GenBank/DDBJ databases">
        <title>The Complete Genome of Streptomyces asterosporus-ZSY.</title>
        <authorList>
            <person name="Zhang S."/>
        </authorList>
    </citation>
    <scope>NUCLEOTIDE SEQUENCE [LARGE SCALE GENOMIC DNA]</scope>
    <source>
        <strain evidence="2 3">DSM 41452</strain>
    </source>
</reference>